<dbReference type="AlphaFoldDB" id="S2JH83"/>
<organism evidence="5 6">
    <name type="scientific">Mucor circinelloides f. circinelloides (strain 1006PhL)</name>
    <name type="common">Mucormycosis agent</name>
    <name type="synonym">Calyptromyces circinelloides</name>
    <dbReference type="NCBI Taxonomy" id="1220926"/>
    <lineage>
        <taxon>Eukaryota</taxon>
        <taxon>Fungi</taxon>
        <taxon>Fungi incertae sedis</taxon>
        <taxon>Mucoromycota</taxon>
        <taxon>Mucoromycotina</taxon>
        <taxon>Mucoromycetes</taxon>
        <taxon>Mucorales</taxon>
        <taxon>Mucorineae</taxon>
        <taxon>Mucoraceae</taxon>
        <taxon>Mucor</taxon>
    </lineage>
</organism>
<dbReference type="InParanoid" id="S2JH83"/>
<evidence type="ECO:0000259" key="4">
    <source>
        <dbReference type="PROSITE" id="PS50217"/>
    </source>
</evidence>
<dbReference type="InterPro" id="IPR046347">
    <property type="entry name" value="bZIP_sf"/>
</dbReference>
<feature type="compositionally biased region" description="Low complexity" evidence="3">
    <location>
        <begin position="40"/>
        <end position="56"/>
    </location>
</feature>
<dbReference type="OMA" id="RTYLPIC"/>
<feature type="region of interest" description="Disordered" evidence="3">
    <location>
        <begin position="16"/>
        <end position="126"/>
    </location>
</feature>
<feature type="compositionally biased region" description="Acidic residues" evidence="3">
    <location>
        <begin position="94"/>
        <end position="104"/>
    </location>
</feature>
<dbReference type="EMBL" id="KE123961">
    <property type="protein sequence ID" value="EPB87862.1"/>
    <property type="molecule type" value="Genomic_DNA"/>
</dbReference>
<evidence type="ECO:0000313" key="5">
    <source>
        <dbReference type="EMBL" id="EPB87862.1"/>
    </source>
</evidence>
<dbReference type="CDD" id="cd14810">
    <property type="entry name" value="bZIP_u1"/>
    <property type="match status" value="1"/>
</dbReference>
<dbReference type="VEuPathDB" id="FungiDB:HMPREF1544_05391"/>
<feature type="compositionally biased region" description="Basic and acidic residues" evidence="3">
    <location>
        <begin position="105"/>
        <end position="117"/>
    </location>
</feature>
<dbReference type="PANTHER" id="PTHR40621:SF6">
    <property type="entry name" value="AP-1-LIKE TRANSCRIPTION FACTOR YAP1-RELATED"/>
    <property type="match status" value="1"/>
</dbReference>
<evidence type="ECO:0000256" key="3">
    <source>
        <dbReference type="SAM" id="MobiDB-lite"/>
    </source>
</evidence>
<evidence type="ECO:0000256" key="2">
    <source>
        <dbReference type="ARBA" id="ARBA00023242"/>
    </source>
</evidence>
<dbReference type="eggNOG" id="ENOG502S357">
    <property type="taxonomic scope" value="Eukaryota"/>
</dbReference>
<feature type="region of interest" description="Disordered" evidence="3">
    <location>
        <begin position="223"/>
        <end position="250"/>
    </location>
</feature>
<dbReference type="Pfam" id="PF00170">
    <property type="entry name" value="bZIP_1"/>
    <property type="match status" value="1"/>
</dbReference>
<protein>
    <recommendedName>
        <fullName evidence="4">BZIP domain-containing protein</fullName>
    </recommendedName>
</protein>
<dbReference type="InterPro" id="IPR050936">
    <property type="entry name" value="AP-1-like"/>
</dbReference>
<keyword evidence="6" id="KW-1185">Reference proteome</keyword>
<dbReference type="STRING" id="1220926.S2JH83"/>
<name>S2JH83_MUCC1</name>
<dbReference type="Gene3D" id="1.20.5.170">
    <property type="match status" value="1"/>
</dbReference>
<dbReference type="GO" id="GO:0000976">
    <property type="term" value="F:transcription cis-regulatory region binding"/>
    <property type="evidence" value="ECO:0007669"/>
    <property type="project" value="InterPro"/>
</dbReference>
<dbReference type="Proteomes" id="UP000014254">
    <property type="component" value="Unassembled WGS sequence"/>
</dbReference>
<accession>S2JH83</accession>
<dbReference type="GO" id="GO:0090575">
    <property type="term" value="C:RNA polymerase II transcription regulator complex"/>
    <property type="evidence" value="ECO:0007669"/>
    <property type="project" value="TreeGrafter"/>
</dbReference>
<dbReference type="SMART" id="SM00338">
    <property type="entry name" value="BRLZ"/>
    <property type="match status" value="1"/>
</dbReference>
<dbReference type="InterPro" id="IPR004827">
    <property type="entry name" value="bZIP"/>
</dbReference>
<evidence type="ECO:0000256" key="1">
    <source>
        <dbReference type="ARBA" id="ARBA00004123"/>
    </source>
</evidence>
<feature type="domain" description="BZIP" evidence="4">
    <location>
        <begin position="110"/>
        <end position="173"/>
    </location>
</feature>
<reference evidence="6" key="1">
    <citation type="submission" date="2013-05" db="EMBL/GenBank/DDBJ databases">
        <title>The Genome sequence of Mucor circinelloides f. circinelloides 1006PhL.</title>
        <authorList>
            <consortium name="The Broad Institute Genomics Platform"/>
            <person name="Cuomo C."/>
            <person name="Earl A."/>
            <person name="Findley K."/>
            <person name="Lee S.C."/>
            <person name="Walker B."/>
            <person name="Young S."/>
            <person name="Zeng Q."/>
            <person name="Gargeya S."/>
            <person name="Fitzgerald M."/>
            <person name="Haas B."/>
            <person name="Abouelleil A."/>
            <person name="Allen A.W."/>
            <person name="Alvarado L."/>
            <person name="Arachchi H.M."/>
            <person name="Berlin A.M."/>
            <person name="Chapman S.B."/>
            <person name="Gainer-Dewar J."/>
            <person name="Goldberg J."/>
            <person name="Griggs A."/>
            <person name="Gujja S."/>
            <person name="Hansen M."/>
            <person name="Howarth C."/>
            <person name="Imamovic A."/>
            <person name="Ireland A."/>
            <person name="Larimer J."/>
            <person name="McCowan C."/>
            <person name="Murphy C."/>
            <person name="Pearson M."/>
            <person name="Poon T.W."/>
            <person name="Priest M."/>
            <person name="Roberts A."/>
            <person name="Saif S."/>
            <person name="Shea T."/>
            <person name="Sisk P."/>
            <person name="Sykes S."/>
            <person name="Wortman J."/>
            <person name="Nusbaum C."/>
            <person name="Birren B."/>
        </authorList>
    </citation>
    <scope>NUCLEOTIDE SEQUENCE [LARGE SCALE GENOMIC DNA]</scope>
    <source>
        <strain evidence="6">1006PhL</strain>
    </source>
</reference>
<evidence type="ECO:0000313" key="6">
    <source>
        <dbReference type="Proteomes" id="UP000014254"/>
    </source>
</evidence>
<proteinExistence type="predicted"/>
<gene>
    <name evidence="5" type="ORF">HMPREF1544_05391</name>
</gene>
<feature type="region of interest" description="Disordered" evidence="3">
    <location>
        <begin position="357"/>
        <end position="376"/>
    </location>
</feature>
<dbReference type="GO" id="GO:0001228">
    <property type="term" value="F:DNA-binding transcription activator activity, RNA polymerase II-specific"/>
    <property type="evidence" value="ECO:0007669"/>
    <property type="project" value="TreeGrafter"/>
</dbReference>
<dbReference type="PROSITE" id="PS00036">
    <property type="entry name" value="BZIP_BASIC"/>
    <property type="match status" value="1"/>
</dbReference>
<dbReference type="PROSITE" id="PS50217">
    <property type="entry name" value="BZIP"/>
    <property type="match status" value="1"/>
</dbReference>
<comment type="subcellular location">
    <subcellularLocation>
        <location evidence="1">Nucleus</location>
    </subcellularLocation>
</comment>
<sequence length="435" mass="48923">MNNTINDLDPILSWILNSDTTDPSEKPVSDELLGYLLHDQQQQQQQQQEQQQQQQQHGVSSFPPILPNSQYSPPPPPQQQPKLGKRKNGHSSPSEEDENDDPTEDQLKMMPSKERRQLRNKISARNFRNRRKEYMATLEERMDKCQAENSQLKLEVKWVRGMMDKLQAENDQLRLELALCKGGISQPPASMTASTVSPPTTSSNPLDWDIVCAAPAVTSSTSITATSPTTLSSTSSSYPTTLSSSLTSTSTVSNPNVYLAHATVPNWDLSNLFRKPPSSSVDLIRNYPLLAPALMSIVIQHTMTMTTEDIISNSAMTDPTMPYPPAPFYPSSSYSHQDKFVAALSDSALWQTIINAKPETETTSEETQEPKDDQKLNPVEAKAYMQNYCPLGWIQKQFCMFVLFYVVVQCPRLDKPCRTYLPICDKFRIKRLASK</sequence>
<dbReference type="OrthoDB" id="5571888at2759"/>
<dbReference type="PANTHER" id="PTHR40621">
    <property type="entry name" value="TRANSCRIPTION FACTOR KAPC-RELATED"/>
    <property type="match status" value="1"/>
</dbReference>
<keyword evidence="2" id="KW-0539">Nucleus</keyword>
<dbReference type="SUPFAM" id="SSF57959">
    <property type="entry name" value="Leucine zipper domain"/>
    <property type="match status" value="1"/>
</dbReference>